<feature type="transmembrane region" description="Helical" evidence="6">
    <location>
        <begin position="201"/>
        <end position="220"/>
    </location>
</feature>
<dbReference type="InterPro" id="IPR011701">
    <property type="entry name" value="MFS"/>
</dbReference>
<feature type="transmembrane region" description="Helical" evidence="6">
    <location>
        <begin position="23"/>
        <end position="40"/>
    </location>
</feature>
<feature type="transmembrane region" description="Helical" evidence="6">
    <location>
        <begin position="130"/>
        <end position="154"/>
    </location>
</feature>
<dbReference type="PANTHER" id="PTHR43791">
    <property type="entry name" value="PERMEASE-RELATED"/>
    <property type="match status" value="1"/>
</dbReference>
<dbReference type="InterPro" id="IPR020846">
    <property type="entry name" value="MFS_dom"/>
</dbReference>
<dbReference type="Gene3D" id="1.20.1250.20">
    <property type="entry name" value="MFS general substrate transporter like domains"/>
    <property type="match status" value="2"/>
</dbReference>
<comment type="subcellular location">
    <subcellularLocation>
        <location evidence="1">Membrane</location>
        <topology evidence="1">Multi-pass membrane protein</topology>
    </subcellularLocation>
</comment>
<dbReference type="AlphaFoldDB" id="A0A844ZLA0"/>
<evidence type="ECO:0000256" key="5">
    <source>
        <dbReference type="ARBA" id="ARBA00023136"/>
    </source>
</evidence>
<dbReference type="CDD" id="cd17319">
    <property type="entry name" value="MFS_ExuT_GudP_like"/>
    <property type="match status" value="1"/>
</dbReference>
<dbReference type="RefSeq" id="WP_160589607.1">
    <property type="nucleotide sequence ID" value="NZ_BAAAFP010000002.1"/>
</dbReference>
<dbReference type="GO" id="GO:0022857">
    <property type="term" value="F:transmembrane transporter activity"/>
    <property type="evidence" value="ECO:0007669"/>
    <property type="project" value="InterPro"/>
</dbReference>
<dbReference type="OrthoDB" id="9794076at2"/>
<feature type="transmembrane region" description="Helical" evidence="6">
    <location>
        <begin position="388"/>
        <end position="409"/>
    </location>
</feature>
<dbReference type="EMBL" id="WTYY01000002">
    <property type="protein sequence ID" value="MXO87637.1"/>
    <property type="molecule type" value="Genomic_DNA"/>
</dbReference>
<dbReference type="GO" id="GO:0016020">
    <property type="term" value="C:membrane"/>
    <property type="evidence" value="ECO:0007669"/>
    <property type="project" value="UniProtKB-SubCell"/>
</dbReference>
<dbReference type="PROSITE" id="PS50850">
    <property type="entry name" value="MFS"/>
    <property type="match status" value="1"/>
</dbReference>
<organism evidence="8 9">
    <name type="scientific">Alteraurantiacibacter aestuarii</name>
    <dbReference type="NCBI Taxonomy" id="650004"/>
    <lineage>
        <taxon>Bacteria</taxon>
        <taxon>Pseudomonadati</taxon>
        <taxon>Pseudomonadota</taxon>
        <taxon>Alphaproteobacteria</taxon>
        <taxon>Sphingomonadales</taxon>
        <taxon>Erythrobacteraceae</taxon>
        <taxon>Alteraurantiacibacter</taxon>
    </lineage>
</organism>
<comment type="caution">
    <text evidence="8">The sequence shown here is derived from an EMBL/GenBank/DDBJ whole genome shotgun (WGS) entry which is preliminary data.</text>
</comment>
<keyword evidence="9" id="KW-1185">Reference proteome</keyword>
<keyword evidence="5 6" id="KW-0472">Membrane</keyword>
<dbReference type="InterPro" id="IPR036259">
    <property type="entry name" value="MFS_trans_sf"/>
</dbReference>
<dbReference type="Pfam" id="PF07690">
    <property type="entry name" value="MFS_1"/>
    <property type="match status" value="1"/>
</dbReference>
<accession>A0A844ZLA0</accession>
<evidence type="ECO:0000313" key="9">
    <source>
        <dbReference type="Proteomes" id="UP000435243"/>
    </source>
</evidence>
<feature type="transmembrane region" description="Helical" evidence="6">
    <location>
        <begin position="98"/>
        <end position="124"/>
    </location>
</feature>
<evidence type="ECO:0000259" key="7">
    <source>
        <dbReference type="PROSITE" id="PS50850"/>
    </source>
</evidence>
<evidence type="ECO:0000256" key="4">
    <source>
        <dbReference type="ARBA" id="ARBA00022989"/>
    </source>
</evidence>
<name>A0A844ZLA0_9SPHN</name>
<keyword evidence="4 6" id="KW-1133">Transmembrane helix</keyword>
<dbReference type="PANTHER" id="PTHR43791:SF36">
    <property type="entry name" value="TRANSPORTER, PUTATIVE (AFU_ORTHOLOGUE AFUA_6G08340)-RELATED"/>
    <property type="match status" value="1"/>
</dbReference>
<keyword evidence="2" id="KW-0813">Transport</keyword>
<gene>
    <name evidence="8" type="ORF">GRI32_02680</name>
</gene>
<dbReference type="Proteomes" id="UP000435243">
    <property type="component" value="Unassembled WGS sequence"/>
</dbReference>
<feature type="transmembrane region" description="Helical" evidence="6">
    <location>
        <begin position="303"/>
        <end position="326"/>
    </location>
</feature>
<evidence type="ECO:0000256" key="1">
    <source>
        <dbReference type="ARBA" id="ARBA00004141"/>
    </source>
</evidence>
<protein>
    <submittedName>
        <fullName evidence="8">MFS transporter</fullName>
    </submittedName>
</protein>
<evidence type="ECO:0000256" key="2">
    <source>
        <dbReference type="ARBA" id="ARBA00022448"/>
    </source>
</evidence>
<proteinExistence type="predicted"/>
<feature type="transmembrane region" description="Helical" evidence="6">
    <location>
        <begin position="166"/>
        <end position="189"/>
    </location>
</feature>
<feature type="transmembrane region" description="Helical" evidence="6">
    <location>
        <begin position="429"/>
        <end position="450"/>
    </location>
</feature>
<evidence type="ECO:0000256" key="3">
    <source>
        <dbReference type="ARBA" id="ARBA00022692"/>
    </source>
</evidence>
<evidence type="ECO:0000256" key="6">
    <source>
        <dbReference type="SAM" id="Phobius"/>
    </source>
</evidence>
<sequence length="460" mass="49333">MDSTRQHSSVEGAGFEDATYRKIALKLLPILFAGYFLAILDRVNVGFAKLQMASDLALSDAVYGFGAGIFFIGYFLFELPSNLILSKVGARAWIARIMVTWGLLSVCFMFTGSVGWGGISAWFGTSDAEFTFYLLRFTLGIAEAGFFPGVILYLTFWFPAARRAHVVALFLIAIPMASAVGSPISGLILQFADGMGNLRGWQWLFLIEGIPAVLLGLAVLKVLPNGPRDAAWLADQERDLVESQLAADEVRKHAVGMRHDFSAIFLDWRIWALALADFSRGIINNALNFWMPTLVQEIGIDRANFLKVGLVSAIPWSIAAVAMVIVARNSDRTGERRWHATASLLVSMIGLLMLAFGGGSVVVSILALTLVASGAMAWLAVFWTIPTAFLSGVAAAGGIAWINALSQLGGFVGPDMLGRIREGNDGDGTLAFLVMAGIAIIGAALTFVLAKQAEGAKSPT</sequence>
<evidence type="ECO:0000313" key="8">
    <source>
        <dbReference type="EMBL" id="MXO87637.1"/>
    </source>
</evidence>
<feature type="domain" description="Major facilitator superfamily (MFS) profile" evidence="7">
    <location>
        <begin position="27"/>
        <end position="454"/>
    </location>
</feature>
<feature type="transmembrane region" description="Helical" evidence="6">
    <location>
        <begin position="60"/>
        <end position="77"/>
    </location>
</feature>
<dbReference type="SUPFAM" id="SSF103473">
    <property type="entry name" value="MFS general substrate transporter"/>
    <property type="match status" value="1"/>
</dbReference>
<reference evidence="8 9" key="1">
    <citation type="submission" date="2019-12" db="EMBL/GenBank/DDBJ databases">
        <title>Genomic-based taxomic classification of the family Erythrobacteraceae.</title>
        <authorList>
            <person name="Xu L."/>
        </authorList>
    </citation>
    <scope>NUCLEOTIDE SEQUENCE [LARGE SCALE GENOMIC DNA]</scope>
    <source>
        <strain evidence="8 9">JCM 16339</strain>
    </source>
</reference>
<keyword evidence="3 6" id="KW-0812">Transmembrane</keyword>